<reference evidence="7" key="1">
    <citation type="submission" date="2019-02" db="EMBL/GenBank/DDBJ databases">
        <authorList>
            <person name="Li S.-H."/>
        </authorList>
    </citation>
    <scope>NUCLEOTIDE SEQUENCE</scope>
    <source>
        <strain evidence="7">IMCC11814</strain>
    </source>
</reference>
<feature type="binding site" evidence="5">
    <location>
        <position position="197"/>
    </location>
    <ligand>
        <name>substrate</name>
    </ligand>
</feature>
<comment type="similarity">
    <text evidence="1 5">Belongs to the glutaminase family.</text>
</comment>
<feature type="signal peptide" evidence="6">
    <location>
        <begin position="1"/>
        <end position="28"/>
    </location>
</feature>
<dbReference type="InterPro" id="IPR012338">
    <property type="entry name" value="Beta-lactam/transpept-like"/>
</dbReference>
<feature type="binding site" evidence="5">
    <location>
        <position position="102"/>
    </location>
    <ligand>
        <name>substrate</name>
    </ligand>
</feature>
<feature type="binding site" evidence="5">
    <location>
        <position position="204"/>
    </location>
    <ligand>
        <name>substrate</name>
    </ligand>
</feature>
<dbReference type="InterPro" id="IPR015868">
    <property type="entry name" value="Glutaminase"/>
</dbReference>
<organism evidence="7 8">
    <name type="scientific">Candidatus Marimicrobium litorale</name>
    <dbReference type="NCBI Taxonomy" id="2518991"/>
    <lineage>
        <taxon>Bacteria</taxon>
        <taxon>Pseudomonadati</taxon>
        <taxon>Pseudomonadota</taxon>
        <taxon>Gammaproteobacteria</taxon>
        <taxon>Cellvibrionales</taxon>
        <taxon>Halieaceae</taxon>
        <taxon>Marimicrobium</taxon>
    </lineage>
</organism>
<evidence type="ECO:0000256" key="1">
    <source>
        <dbReference type="ARBA" id="ARBA00011076"/>
    </source>
</evidence>
<comment type="catalytic activity">
    <reaction evidence="4 5">
        <text>L-glutamine + H2O = L-glutamate + NH4(+)</text>
        <dbReference type="Rhea" id="RHEA:15889"/>
        <dbReference type="ChEBI" id="CHEBI:15377"/>
        <dbReference type="ChEBI" id="CHEBI:28938"/>
        <dbReference type="ChEBI" id="CHEBI:29985"/>
        <dbReference type="ChEBI" id="CHEBI:58359"/>
        <dbReference type="EC" id="3.5.1.2"/>
    </reaction>
</comment>
<dbReference type="EMBL" id="SHNO01000001">
    <property type="protein sequence ID" value="MCX2978062.1"/>
    <property type="molecule type" value="Genomic_DNA"/>
</dbReference>
<protein>
    <recommendedName>
        <fullName evidence="2 5">Glutaminase</fullName>
        <ecNumber evidence="2 5">3.5.1.2</ecNumber>
    </recommendedName>
</protein>
<dbReference type="Gene3D" id="3.40.710.10">
    <property type="entry name" value="DD-peptidase/beta-lactamase superfamily"/>
    <property type="match status" value="1"/>
</dbReference>
<evidence type="ECO:0000256" key="2">
    <source>
        <dbReference type="ARBA" id="ARBA00012918"/>
    </source>
</evidence>
<dbReference type="HAMAP" id="MF_00313">
    <property type="entry name" value="Glutaminase"/>
    <property type="match status" value="1"/>
</dbReference>
<evidence type="ECO:0000313" key="8">
    <source>
        <dbReference type="Proteomes" id="UP001143304"/>
    </source>
</evidence>
<dbReference type="NCBIfam" id="NF009020">
    <property type="entry name" value="PRK12356.1"/>
    <property type="match status" value="1"/>
</dbReference>
<feature type="binding site" evidence="5">
    <location>
        <position position="153"/>
    </location>
    <ligand>
        <name>substrate</name>
    </ligand>
</feature>
<evidence type="ECO:0000256" key="4">
    <source>
        <dbReference type="ARBA" id="ARBA00049534"/>
    </source>
</evidence>
<proteinExistence type="inferred from homology"/>
<dbReference type="EC" id="3.5.1.2" evidence="2 5"/>
<accession>A0ABT3T993</accession>
<keyword evidence="8" id="KW-1185">Reference proteome</keyword>
<feature type="binding site" evidence="5">
    <location>
        <position position="298"/>
    </location>
    <ligand>
        <name>substrate</name>
    </ligand>
</feature>
<dbReference type="PANTHER" id="PTHR12544:SF48">
    <property type="entry name" value="GLUTAMINASE 1"/>
    <property type="match status" value="1"/>
</dbReference>
<feature type="chain" id="PRO_5047097706" description="Glutaminase" evidence="6">
    <location>
        <begin position="29"/>
        <end position="353"/>
    </location>
</feature>
<feature type="binding site" evidence="5">
    <location>
        <position position="228"/>
    </location>
    <ligand>
        <name>substrate</name>
    </ligand>
</feature>
<dbReference type="PANTHER" id="PTHR12544">
    <property type="entry name" value="GLUTAMINASE"/>
    <property type="match status" value="1"/>
</dbReference>
<feature type="binding site" evidence="5">
    <location>
        <position position="280"/>
    </location>
    <ligand>
        <name>substrate</name>
    </ligand>
</feature>
<evidence type="ECO:0000256" key="3">
    <source>
        <dbReference type="ARBA" id="ARBA00022801"/>
    </source>
</evidence>
<evidence type="ECO:0000256" key="5">
    <source>
        <dbReference type="HAMAP-Rule" id="MF_00313"/>
    </source>
</evidence>
<dbReference type="GO" id="GO:0004359">
    <property type="term" value="F:glutaminase activity"/>
    <property type="evidence" value="ECO:0007669"/>
    <property type="project" value="UniProtKB-EC"/>
</dbReference>
<comment type="subunit">
    <text evidence="5">Homotetramer.</text>
</comment>
<keyword evidence="3 5" id="KW-0378">Hydrolase</keyword>
<dbReference type="Pfam" id="PF04960">
    <property type="entry name" value="Glutaminase"/>
    <property type="match status" value="1"/>
</dbReference>
<dbReference type="Proteomes" id="UP001143304">
    <property type="component" value="Unassembled WGS sequence"/>
</dbReference>
<dbReference type="SUPFAM" id="SSF56601">
    <property type="entry name" value="beta-lactamase/transpeptidase-like"/>
    <property type="match status" value="1"/>
</dbReference>
<comment type="caution">
    <text evidence="7">The sequence shown here is derived from an EMBL/GenBank/DDBJ whole genome shotgun (WGS) entry which is preliminary data.</text>
</comment>
<sequence>MANCPENTRLHKFISFVFIIALSSTLCAQAYARGPYSYTGVELQNAVDEAYEKFKGLKDGKNADYIPILATVPSELFGVVIVTKAGDVYSAGDTDYIFAIESTSKPFNLALVMEEYGPEEVQEKIGVEATGLPFNSKLAMELIKARSVNPLVNAGAIAQVSMVKAKNEEERWDKVFQNMKDFAGTELKVMDEVYESEITTSWSNRAIANLLYNYGRLYSEPEDALRVYTKMCSVGVSTTDLGFMGATLANGGVNPKTGKRLMKEEYVHHLLAVMLTAGFYDESGEWAYTAGLPSKTGVGGGIVSVVPGVLAIAAFSPRLNEAGNSVRAQEAIDYISDKFDLNIFKPRKLPAVM</sequence>
<dbReference type="RefSeq" id="WP_279249764.1">
    <property type="nucleotide sequence ID" value="NZ_SHNO01000001.1"/>
</dbReference>
<name>A0ABT3T993_9GAMM</name>
<gene>
    <name evidence="5" type="primary">glsA</name>
    <name evidence="7" type="ORF">EYC82_11915</name>
</gene>
<dbReference type="NCBIfam" id="TIGR03814">
    <property type="entry name" value="Gln_ase"/>
    <property type="match status" value="1"/>
</dbReference>
<evidence type="ECO:0000313" key="7">
    <source>
        <dbReference type="EMBL" id="MCX2978062.1"/>
    </source>
</evidence>
<keyword evidence="6" id="KW-0732">Signal</keyword>
<evidence type="ECO:0000256" key="6">
    <source>
        <dbReference type="SAM" id="SignalP"/>
    </source>
</evidence>
<keyword evidence="5" id="KW-0007">Acetylation</keyword>